<evidence type="ECO:0000256" key="3">
    <source>
        <dbReference type="SAM" id="MobiDB-lite"/>
    </source>
</evidence>
<sequence>MLQSADQDLEASIYLTRSAIHSSCPQAGAAKSLHHAPQRTLSRPRSNDEKQAVWTKAQKNVREQLRACEPVEAVGRSLSDDDVAHLRGVLERFHYGAGSARWVNGTSHPHTDLEAHMQRLFGVEEAISMGETRLARLSLSRALSRPVKGTARNLHLVPTGGTYGDAFIEGQISSARSSSVHHLSYTSMPELRQTIESAKSSQPSSLTTAALDVLDRNLGLINELVADCWFDGSKATHVLFSGSFFRCFQTCGYFVVGQKQLVDEMRWASVGYMFSTTTPPLLSAVNMLKLKQVSN</sequence>
<dbReference type="SUPFAM" id="SSF53383">
    <property type="entry name" value="PLP-dependent transferases"/>
    <property type="match status" value="1"/>
</dbReference>
<dbReference type="Gene3D" id="3.40.640.10">
    <property type="entry name" value="Type I PLP-dependent aspartate aminotransferase-like (Major domain)"/>
    <property type="match status" value="1"/>
</dbReference>
<protein>
    <submittedName>
        <fullName evidence="4">Uncharacterized protein</fullName>
    </submittedName>
</protein>
<name>A0AAN6JPL0_9BASI</name>
<dbReference type="GO" id="GO:0016740">
    <property type="term" value="F:transferase activity"/>
    <property type="evidence" value="ECO:0007669"/>
    <property type="project" value="UniProtKB-KW"/>
</dbReference>
<keyword evidence="2" id="KW-0808">Transferase</keyword>
<proteinExistence type="predicted"/>
<feature type="region of interest" description="Disordered" evidence="3">
    <location>
        <begin position="26"/>
        <end position="51"/>
    </location>
</feature>
<keyword evidence="5" id="KW-1185">Reference proteome</keyword>
<dbReference type="EMBL" id="JAPDMZ010000295">
    <property type="protein sequence ID" value="KAK0544226.1"/>
    <property type="molecule type" value="Genomic_DNA"/>
</dbReference>
<dbReference type="InterPro" id="IPR015421">
    <property type="entry name" value="PyrdxlP-dep_Trfase_major"/>
</dbReference>
<evidence type="ECO:0000256" key="1">
    <source>
        <dbReference type="ARBA" id="ARBA00001933"/>
    </source>
</evidence>
<dbReference type="InterPro" id="IPR015424">
    <property type="entry name" value="PyrdxlP-dep_Trfase"/>
</dbReference>
<organism evidence="4 5">
    <name type="scientific">Tilletia horrida</name>
    <dbReference type="NCBI Taxonomy" id="155126"/>
    <lineage>
        <taxon>Eukaryota</taxon>
        <taxon>Fungi</taxon>
        <taxon>Dikarya</taxon>
        <taxon>Basidiomycota</taxon>
        <taxon>Ustilaginomycotina</taxon>
        <taxon>Exobasidiomycetes</taxon>
        <taxon>Tilletiales</taxon>
        <taxon>Tilletiaceae</taxon>
        <taxon>Tilletia</taxon>
    </lineage>
</organism>
<comment type="caution">
    <text evidence="4">The sequence shown here is derived from an EMBL/GenBank/DDBJ whole genome shotgun (WGS) entry which is preliminary data.</text>
</comment>
<evidence type="ECO:0000313" key="5">
    <source>
        <dbReference type="Proteomes" id="UP001176517"/>
    </source>
</evidence>
<dbReference type="Proteomes" id="UP001176517">
    <property type="component" value="Unassembled WGS sequence"/>
</dbReference>
<comment type="cofactor">
    <cofactor evidence="1">
        <name>pyridoxal 5'-phosphate</name>
        <dbReference type="ChEBI" id="CHEBI:597326"/>
    </cofactor>
</comment>
<evidence type="ECO:0000313" key="4">
    <source>
        <dbReference type="EMBL" id="KAK0544226.1"/>
    </source>
</evidence>
<dbReference type="PANTHER" id="PTHR13693">
    <property type="entry name" value="CLASS II AMINOTRANSFERASE/8-AMINO-7-OXONONANOATE SYNTHASE"/>
    <property type="match status" value="1"/>
</dbReference>
<accession>A0AAN6JPL0</accession>
<dbReference type="AlphaFoldDB" id="A0AAN6JPL0"/>
<dbReference type="InterPro" id="IPR050087">
    <property type="entry name" value="AON_synthase_class-II"/>
</dbReference>
<evidence type="ECO:0000256" key="2">
    <source>
        <dbReference type="ARBA" id="ARBA00022679"/>
    </source>
</evidence>
<reference evidence="4" key="1">
    <citation type="journal article" date="2023" name="PhytoFront">
        <title>Draft Genome Resources of Seven Strains of Tilletia horrida, Causal Agent of Kernel Smut of Rice.</title>
        <authorList>
            <person name="Khanal S."/>
            <person name="Antony Babu S."/>
            <person name="Zhou X.G."/>
        </authorList>
    </citation>
    <scope>NUCLEOTIDE SEQUENCE</scope>
    <source>
        <strain evidence="4">TX6</strain>
    </source>
</reference>
<gene>
    <name evidence="4" type="ORF">OC846_006147</name>
</gene>